<dbReference type="Proteomes" id="UP001164746">
    <property type="component" value="Chromosome 11"/>
</dbReference>
<evidence type="ECO:0000313" key="1">
    <source>
        <dbReference type="EMBL" id="WAR20293.1"/>
    </source>
</evidence>
<accession>A0ABY7FDN7</accession>
<dbReference type="EMBL" id="CP111022">
    <property type="protein sequence ID" value="WAR20293.1"/>
    <property type="molecule type" value="Genomic_DNA"/>
</dbReference>
<reference evidence="1" key="1">
    <citation type="submission" date="2022-11" db="EMBL/GenBank/DDBJ databases">
        <title>Centuries of genome instability and evolution in soft-shell clam transmissible cancer (bioRxiv).</title>
        <authorList>
            <person name="Hart S.F.M."/>
            <person name="Yonemitsu M.A."/>
            <person name="Giersch R.M."/>
            <person name="Beal B.F."/>
            <person name="Arriagada G."/>
            <person name="Davis B.W."/>
            <person name="Ostrander E.A."/>
            <person name="Goff S.P."/>
            <person name="Metzger M.J."/>
        </authorList>
    </citation>
    <scope>NUCLEOTIDE SEQUENCE</scope>
    <source>
        <strain evidence="1">MELC-2E11</strain>
        <tissue evidence="1">Siphon/mantle</tissue>
    </source>
</reference>
<gene>
    <name evidence="1" type="ORF">MAR_002131</name>
</gene>
<proteinExistence type="predicted"/>
<protein>
    <submittedName>
        <fullName evidence="1">Uncharacterized protein</fullName>
    </submittedName>
</protein>
<evidence type="ECO:0000313" key="2">
    <source>
        <dbReference type="Proteomes" id="UP001164746"/>
    </source>
</evidence>
<organism evidence="1 2">
    <name type="scientific">Mya arenaria</name>
    <name type="common">Soft-shell clam</name>
    <dbReference type="NCBI Taxonomy" id="6604"/>
    <lineage>
        <taxon>Eukaryota</taxon>
        <taxon>Metazoa</taxon>
        <taxon>Spiralia</taxon>
        <taxon>Lophotrochozoa</taxon>
        <taxon>Mollusca</taxon>
        <taxon>Bivalvia</taxon>
        <taxon>Autobranchia</taxon>
        <taxon>Heteroconchia</taxon>
        <taxon>Euheterodonta</taxon>
        <taxon>Imparidentia</taxon>
        <taxon>Neoheterodontei</taxon>
        <taxon>Myida</taxon>
        <taxon>Myoidea</taxon>
        <taxon>Myidae</taxon>
        <taxon>Mya</taxon>
    </lineage>
</organism>
<keyword evidence="2" id="KW-1185">Reference proteome</keyword>
<sequence>MDINQFLCAFEKTRRTLQWFERTLDRLDEIRASSSLVTTVVQDAYPDLYVREVWFENRRAKWRTGLFQHHDRIQAEWTYGAVFASSSGYKSTQHEWTDSCVLWLLI</sequence>
<name>A0ABY7FDN7_MYAAR</name>